<protein>
    <submittedName>
        <fullName evidence="3">C2H2-type domain-containing protein</fullName>
    </submittedName>
</protein>
<reference evidence="3" key="1">
    <citation type="submission" date="2020-12" db="UniProtKB">
        <authorList>
            <consortium name="WormBaseParasite"/>
        </authorList>
    </citation>
    <scope>IDENTIFICATION</scope>
    <source>
        <strain evidence="3">MHco3</strain>
    </source>
</reference>
<organism evidence="2 3">
    <name type="scientific">Haemonchus contortus</name>
    <name type="common">Barber pole worm</name>
    <dbReference type="NCBI Taxonomy" id="6289"/>
    <lineage>
        <taxon>Eukaryota</taxon>
        <taxon>Metazoa</taxon>
        <taxon>Ecdysozoa</taxon>
        <taxon>Nematoda</taxon>
        <taxon>Chromadorea</taxon>
        <taxon>Rhabditida</taxon>
        <taxon>Rhabditina</taxon>
        <taxon>Rhabditomorpha</taxon>
        <taxon>Strongyloidea</taxon>
        <taxon>Trichostrongylidae</taxon>
        <taxon>Haemonchus</taxon>
    </lineage>
</organism>
<name>A0A7I4Y0Z2_HAECO</name>
<evidence type="ECO:0000313" key="2">
    <source>
        <dbReference type="Proteomes" id="UP000025227"/>
    </source>
</evidence>
<feature type="compositionally biased region" description="Polar residues" evidence="1">
    <location>
        <begin position="278"/>
        <end position="291"/>
    </location>
</feature>
<dbReference type="AlphaFoldDB" id="A0A7I4Y0Z2"/>
<feature type="region of interest" description="Disordered" evidence="1">
    <location>
        <begin position="311"/>
        <end position="353"/>
    </location>
</feature>
<feature type="compositionally biased region" description="Polar residues" evidence="1">
    <location>
        <begin position="325"/>
        <end position="338"/>
    </location>
</feature>
<sequence length="476" mass="52900">MRGRVFPTTFSRNSTYVQINIYNTSLQGLREDGVDIKQILQHIGYRSVAMDVPILSPIKRRSTRIPRSGVMNSVEGFHGCSEELKGKYGSEFEEDTEFDENYSSGTISDDVYISDVKSSLVSPDQEDENTCFECESSTTDLLSKNSVCVWSTSPKFPLPSEKEPGPVGVDNLSETSSSSTPLPQNQIDFENVQPAGNLSSTHLASTGAGSSLWNTFMKSVSVCGPTATSSREVDIEKPLQCDAAHASVNLLQASIRAGEECCYSENSSEPLEVDQPKDFSNGTNRQKTPTLNDGDEIEVWYDTYDYENPVPGPQSASDHFRKSRSSSPEHSQLTQVTSVHEEPHLQHSCDASKKEEGYSESYSCLLNGEGSKIQCHMPRCTARLKWKARYGKSGLLDHVRLHWAKARKHCRICDFKAITSRRVHHHHKLKHPGVPYKGATSAETHEDVEELLRFWSLCFPGFSSRGVIKGKPSSTE</sequence>
<feature type="compositionally biased region" description="Low complexity" evidence="1">
    <location>
        <begin position="172"/>
        <end position="183"/>
    </location>
</feature>
<accession>A0A7I4Y0Z2</accession>
<feature type="compositionally biased region" description="Basic and acidic residues" evidence="1">
    <location>
        <begin position="339"/>
        <end position="353"/>
    </location>
</feature>
<dbReference type="InterPro" id="IPR053360">
    <property type="entry name" value="Zinc_finger_domain"/>
</dbReference>
<evidence type="ECO:0000256" key="1">
    <source>
        <dbReference type="SAM" id="MobiDB-lite"/>
    </source>
</evidence>
<evidence type="ECO:0000313" key="3">
    <source>
        <dbReference type="WBParaSite" id="HCON_00030430-00001"/>
    </source>
</evidence>
<proteinExistence type="predicted"/>
<dbReference type="PANTHER" id="PTHR36945">
    <property type="entry name" value="HIGH INCIDENCE OF MALES (INCREASED X CHROMOSOME LOSS)-RELATED-RELATED"/>
    <property type="match status" value="1"/>
</dbReference>
<keyword evidence="2" id="KW-1185">Reference proteome</keyword>
<dbReference type="Proteomes" id="UP000025227">
    <property type="component" value="Unplaced"/>
</dbReference>
<dbReference type="OMA" id="YRSVAMD"/>
<dbReference type="PANTHER" id="PTHR36945:SF1">
    <property type="entry name" value="ZINC FINGER PROTEIN C02F5.12-RELATED"/>
    <property type="match status" value="1"/>
</dbReference>
<dbReference type="WBParaSite" id="HCON_00030430-00001">
    <property type="protein sequence ID" value="HCON_00030430-00001"/>
    <property type="gene ID" value="HCON_00030430"/>
</dbReference>
<feature type="region of interest" description="Disordered" evidence="1">
    <location>
        <begin position="159"/>
        <end position="185"/>
    </location>
</feature>
<dbReference type="OrthoDB" id="5865697at2759"/>
<feature type="region of interest" description="Disordered" evidence="1">
    <location>
        <begin position="267"/>
        <end position="293"/>
    </location>
</feature>